<feature type="region of interest" description="Disordered" evidence="1">
    <location>
        <begin position="136"/>
        <end position="157"/>
    </location>
</feature>
<gene>
    <name evidence="2" type="ORF">QE152_g38030</name>
</gene>
<reference evidence="2 3" key="1">
    <citation type="journal article" date="2024" name="BMC Genomics">
        <title>De novo assembly and annotation of Popillia japonica's genome with initial clues to its potential as an invasive pest.</title>
        <authorList>
            <person name="Cucini C."/>
            <person name="Boschi S."/>
            <person name="Funari R."/>
            <person name="Cardaioli E."/>
            <person name="Iannotti N."/>
            <person name="Marturano G."/>
            <person name="Paoli F."/>
            <person name="Bruttini M."/>
            <person name="Carapelli A."/>
            <person name="Frati F."/>
            <person name="Nardi F."/>
        </authorList>
    </citation>
    <scope>NUCLEOTIDE SEQUENCE [LARGE SCALE GENOMIC DNA]</scope>
    <source>
        <strain evidence="2">DMR45628</strain>
    </source>
</reference>
<name>A0AAW1I8Y4_POPJA</name>
<organism evidence="2 3">
    <name type="scientific">Popillia japonica</name>
    <name type="common">Japanese beetle</name>
    <dbReference type="NCBI Taxonomy" id="7064"/>
    <lineage>
        <taxon>Eukaryota</taxon>
        <taxon>Metazoa</taxon>
        <taxon>Ecdysozoa</taxon>
        <taxon>Arthropoda</taxon>
        <taxon>Hexapoda</taxon>
        <taxon>Insecta</taxon>
        <taxon>Pterygota</taxon>
        <taxon>Neoptera</taxon>
        <taxon>Endopterygota</taxon>
        <taxon>Coleoptera</taxon>
        <taxon>Polyphaga</taxon>
        <taxon>Scarabaeiformia</taxon>
        <taxon>Scarabaeidae</taxon>
        <taxon>Rutelinae</taxon>
        <taxon>Popillia</taxon>
    </lineage>
</organism>
<comment type="caution">
    <text evidence="2">The sequence shown here is derived from an EMBL/GenBank/DDBJ whole genome shotgun (WGS) entry which is preliminary data.</text>
</comment>
<dbReference type="Proteomes" id="UP001458880">
    <property type="component" value="Unassembled WGS sequence"/>
</dbReference>
<dbReference type="AlphaFoldDB" id="A0AAW1I8Y4"/>
<feature type="region of interest" description="Disordered" evidence="1">
    <location>
        <begin position="77"/>
        <end position="109"/>
    </location>
</feature>
<proteinExistence type="predicted"/>
<evidence type="ECO:0000256" key="1">
    <source>
        <dbReference type="SAM" id="MobiDB-lite"/>
    </source>
</evidence>
<sequence length="157" mass="17161">MDTSFDSTASLVSTVHRNLGRKRKGSSSPVSSPARRLRVSAQIHASFDFLPSKRALVKRNLLAPQHLRDADEISVLHSRPVAHPPSGITNEQRRFPSNPPKPTSITASSTANDHRALTKFFITDNIPRRVRLHARGRCEDETPAGQGTHAPSSCQGA</sequence>
<evidence type="ECO:0000313" key="3">
    <source>
        <dbReference type="Proteomes" id="UP001458880"/>
    </source>
</evidence>
<evidence type="ECO:0000313" key="2">
    <source>
        <dbReference type="EMBL" id="KAK9685421.1"/>
    </source>
</evidence>
<feature type="region of interest" description="Disordered" evidence="1">
    <location>
        <begin position="16"/>
        <end position="36"/>
    </location>
</feature>
<accession>A0AAW1I8Y4</accession>
<dbReference type="EMBL" id="JASPKY010000777">
    <property type="protein sequence ID" value="KAK9685421.1"/>
    <property type="molecule type" value="Genomic_DNA"/>
</dbReference>
<keyword evidence="3" id="KW-1185">Reference proteome</keyword>
<protein>
    <submittedName>
        <fullName evidence="2">Uncharacterized protein</fullName>
    </submittedName>
</protein>